<dbReference type="Proteomes" id="UP000594262">
    <property type="component" value="Unplaced"/>
</dbReference>
<sequence>MVVFHVALLIFCLAPGAYSEGKCPIAGSIFECRVSLPRDDRLDKPQCVQKRYKETLMQRHYFKLTTPVRPEDENPTHEPLFPTLDQENDVISAKAMFGDLDAKWFANYYGMVRTLNATAATLLSLVKNNPMKTYADYKYIYHAFMGTIQKIQQLGPEQFSLPSQTPYFTDIIENGRWQEDKYFVQRRLAGQCPYFIRRVTKNEEKDIGFSLDKLKSMLSENFDWNFHLKQKYGNEMNKLVKEKRVFVLYHEHYDELSHTKDILDTNPHDNIKLEQTTSPIVLFVLTDEKELEVVAIQMDSTKKDSPVFTPKSSPLEWSKAKGHVEIVEMATCQLIGHLLETHATQEIICNLFPRHLGSLHPLHQLMTPHCQGTSPVGGLGLAALLDVERYMHRLFSIGYVGSRQYVNKYYEEQDYLNADFNHQLKRNGLADEDLIRYHPYRDDGKLIWNEIKTFAKKYVKLYYKSNEDVIYDNELQGLVNELSADGTAQNGGGKYKGFPGKFTTTKDLETFLTRFIWLAVKHAINSYPLIPYGAFVPSAPTKLYENPQATHYAHSLPNALVVLTQEVLTFTLASFRVNRLFDYSKLMLDKKARCLVKSTYNKLNLCVQKELEARNKARYERGDLTYQFMEPIWLPNSVHS</sequence>
<dbReference type="AlphaFoldDB" id="A0A7M5WK37"/>
<evidence type="ECO:0000256" key="4">
    <source>
        <dbReference type="SAM" id="SignalP"/>
    </source>
</evidence>
<evidence type="ECO:0000256" key="3">
    <source>
        <dbReference type="ARBA" id="ARBA00023002"/>
    </source>
</evidence>
<dbReference type="GO" id="GO:0016702">
    <property type="term" value="F:oxidoreductase activity, acting on single donors with incorporation of molecular oxygen, incorporation of two atoms of oxygen"/>
    <property type="evidence" value="ECO:0007669"/>
    <property type="project" value="InterPro"/>
</dbReference>
<evidence type="ECO:0000256" key="1">
    <source>
        <dbReference type="ARBA" id="ARBA00022723"/>
    </source>
</evidence>
<dbReference type="Gene3D" id="3.10.450.60">
    <property type="match status" value="1"/>
</dbReference>
<evidence type="ECO:0000313" key="7">
    <source>
        <dbReference type="Proteomes" id="UP000594262"/>
    </source>
</evidence>
<evidence type="ECO:0000313" key="6">
    <source>
        <dbReference type="EnsemblMetazoa" id="CLYHEMP006457.1"/>
    </source>
</evidence>
<dbReference type="Gene3D" id="1.20.245.10">
    <property type="entry name" value="Lipoxygenase-1, Domain 5"/>
    <property type="match status" value="1"/>
</dbReference>
<dbReference type="InterPro" id="IPR013819">
    <property type="entry name" value="LipOase_C"/>
</dbReference>
<dbReference type="PROSITE" id="PS51393">
    <property type="entry name" value="LIPOXYGENASE_3"/>
    <property type="match status" value="1"/>
</dbReference>
<protein>
    <recommendedName>
        <fullName evidence="5">Lipoxygenase domain-containing protein</fullName>
    </recommendedName>
</protein>
<keyword evidence="4" id="KW-0732">Signal</keyword>
<dbReference type="GeneID" id="136808836"/>
<keyword evidence="2" id="KW-0223">Dioxygenase</keyword>
<feature type="chain" id="PRO_5029647706" description="Lipoxygenase domain-containing protein" evidence="4">
    <location>
        <begin position="20"/>
        <end position="640"/>
    </location>
</feature>
<keyword evidence="3" id="KW-0560">Oxidoreductase</keyword>
<reference evidence="6" key="1">
    <citation type="submission" date="2021-01" db="UniProtKB">
        <authorList>
            <consortium name="EnsemblMetazoa"/>
        </authorList>
    </citation>
    <scope>IDENTIFICATION</scope>
</reference>
<organism evidence="6 7">
    <name type="scientific">Clytia hemisphaerica</name>
    <dbReference type="NCBI Taxonomy" id="252671"/>
    <lineage>
        <taxon>Eukaryota</taxon>
        <taxon>Metazoa</taxon>
        <taxon>Cnidaria</taxon>
        <taxon>Hydrozoa</taxon>
        <taxon>Hydroidolina</taxon>
        <taxon>Leptothecata</taxon>
        <taxon>Obeliida</taxon>
        <taxon>Clytiidae</taxon>
        <taxon>Clytia</taxon>
    </lineage>
</organism>
<dbReference type="OrthoDB" id="407298at2759"/>
<dbReference type="SUPFAM" id="SSF48484">
    <property type="entry name" value="Lipoxigenase"/>
    <property type="match status" value="1"/>
</dbReference>
<accession>A0A7M5WK37</accession>
<keyword evidence="7" id="KW-1185">Reference proteome</keyword>
<dbReference type="InterPro" id="IPR036226">
    <property type="entry name" value="LipOase_C_sf"/>
</dbReference>
<dbReference type="InterPro" id="IPR000907">
    <property type="entry name" value="LipOase"/>
</dbReference>
<dbReference type="PANTHER" id="PTHR11771">
    <property type="entry name" value="LIPOXYGENASE"/>
    <property type="match status" value="1"/>
</dbReference>
<dbReference type="PROSITE" id="PS00081">
    <property type="entry name" value="LIPOXYGENASE_2"/>
    <property type="match status" value="1"/>
</dbReference>
<dbReference type="EnsemblMetazoa" id="CLYHEMT006457.1">
    <property type="protein sequence ID" value="CLYHEMP006457.1"/>
    <property type="gene ID" value="CLYHEMG006457"/>
</dbReference>
<dbReference type="RefSeq" id="XP_066921489.1">
    <property type="nucleotide sequence ID" value="XM_067065388.1"/>
</dbReference>
<feature type="domain" description="Lipoxygenase" evidence="5">
    <location>
        <begin position="35"/>
        <end position="640"/>
    </location>
</feature>
<dbReference type="GO" id="GO:0046872">
    <property type="term" value="F:metal ion binding"/>
    <property type="evidence" value="ECO:0007669"/>
    <property type="project" value="UniProtKB-KW"/>
</dbReference>
<dbReference type="InterPro" id="IPR020834">
    <property type="entry name" value="LipOase_CS"/>
</dbReference>
<proteinExistence type="predicted"/>
<keyword evidence="1" id="KW-0479">Metal-binding</keyword>
<name>A0A7M5WK37_9CNID</name>
<feature type="signal peptide" evidence="4">
    <location>
        <begin position="1"/>
        <end position="19"/>
    </location>
</feature>
<evidence type="ECO:0000256" key="2">
    <source>
        <dbReference type="ARBA" id="ARBA00022964"/>
    </source>
</evidence>
<dbReference type="GO" id="GO:0034440">
    <property type="term" value="P:lipid oxidation"/>
    <property type="evidence" value="ECO:0007669"/>
    <property type="project" value="InterPro"/>
</dbReference>
<evidence type="ECO:0000259" key="5">
    <source>
        <dbReference type="PROSITE" id="PS51393"/>
    </source>
</evidence>
<dbReference type="Pfam" id="PF00305">
    <property type="entry name" value="Lipoxygenase"/>
    <property type="match status" value="1"/>
</dbReference>